<feature type="region of interest" description="Disordered" evidence="1">
    <location>
        <begin position="64"/>
        <end position="114"/>
    </location>
</feature>
<accession>A0A5C5YMJ3</accession>
<dbReference type="EMBL" id="SJPO01000006">
    <property type="protein sequence ID" value="TWT76059.1"/>
    <property type="molecule type" value="Genomic_DNA"/>
</dbReference>
<name>A0A5C5YMJ3_9BACT</name>
<dbReference type="OrthoDB" id="9960389at2"/>
<comment type="caution">
    <text evidence="2">The sequence shown here is derived from an EMBL/GenBank/DDBJ whole genome shotgun (WGS) entry which is preliminary data.</text>
</comment>
<gene>
    <name evidence="2" type="ORF">Pla123a_28460</name>
</gene>
<feature type="compositionally biased region" description="Acidic residues" evidence="1">
    <location>
        <begin position="72"/>
        <end position="85"/>
    </location>
</feature>
<sequence>MRVTNLLSLGLASLLGAGLTLSTGCVDDERHEMNKPVIENEYDETEADLDATGEAMENDAEEAWNDTKEAAEDATDAVVPDEEKVDVDSPLGDVNVSEDPVTGDVNVDVDADKE</sequence>
<dbReference type="AlphaFoldDB" id="A0A5C5YMJ3"/>
<protein>
    <submittedName>
        <fullName evidence="2">Uncharacterized protein</fullName>
    </submittedName>
</protein>
<dbReference type="Proteomes" id="UP000318478">
    <property type="component" value="Unassembled WGS sequence"/>
</dbReference>
<proteinExistence type="predicted"/>
<dbReference type="RefSeq" id="WP_146587984.1">
    <property type="nucleotide sequence ID" value="NZ_SJPO01000006.1"/>
</dbReference>
<keyword evidence="3" id="KW-1185">Reference proteome</keyword>
<evidence type="ECO:0000313" key="2">
    <source>
        <dbReference type="EMBL" id="TWT76059.1"/>
    </source>
</evidence>
<organism evidence="2 3">
    <name type="scientific">Posidoniimonas polymericola</name>
    <dbReference type="NCBI Taxonomy" id="2528002"/>
    <lineage>
        <taxon>Bacteria</taxon>
        <taxon>Pseudomonadati</taxon>
        <taxon>Planctomycetota</taxon>
        <taxon>Planctomycetia</taxon>
        <taxon>Pirellulales</taxon>
        <taxon>Lacipirellulaceae</taxon>
        <taxon>Posidoniimonas</taxon>
    </lineage>
</organism>
<evidence type="ECO:0000256" key="1">
    <source>
        <dbReference type="SAM" id="MobiDB-lite"/>
    </source>
</evidence>
<evidence type="ECO:0000313" key="3">
    <source>
        <dbReference type="Proteomes" id="UP000318478"/>
    </source>
</evidence>
<dbReference type="PROSITE" id="PS51257">
    <property type="entry name" value="PROKAR_LIPOPROTEIN"/>
    <property type="match status" value="1"/>
</dbReference>
<reference evidence="2 3" key="1">
    <citation type="submission" date="2019-02" db="EMBL/GenBank/DDBJ databases">
        <title>Deep-cultivation of Planctomycetes and their phenomic and genomic characterization uncovers novel biology.</title>
        <authorList>
            <person name="Wiegand S."/>
            <person name="Jogler M."/>
            <person name="Boedeker C."/>
            <person name="Pinto D."/>
            <person name="Vollmers J."/>
            <person name="Rivas-Marin E."/>
            <person name="Kohn T."/>
            <person name="Peeters S.H."/>
            <person name="Heuer A."/>
            <person name="Rast P."/>
            <person name="Oberbeckmann S."/>
            <person name="Bunk B."/>
            <person name="Jeske O."/>
            <person name="Meyerdierks A."/>
            <person name="Storesund J.E."/>
            <person name="Kallscheuer N."/>
            <person name="Luecker S."/>
            <person name="Lage O.M."/>
            <person name="Pohl T."/>
            <person name="Merkel B.J."/>
            <person name="Hornburger P."/>
            <person name="Mueller R.-W."/>
            <person name="Bruemmer F."/>
            <person name="Labrenz M."/>
            <person name="Spormann A.M."/>
            <person name="Op Den Camp H."/>
            <person name="Overmann J."/>
            <person name="Amann R."/>
            <person name="Jetten M.S.M."/>
            <person name="Mascher T."/>
            <person name="Medema M.H."/>
            <person name="Devos D.P."/>
            <person name="Kaster A.-K."/>
            <person name="Ovreas L."/>
            <person name="Rohde M."/>
            <person name="Galperin M.Y."/>
            <person name="Jogler C."/>
        </authorList>
    </citation>
    <scope>NUCLEOTIDE SEQUENCE [LARGE SCALE GENOMIC DNA]</scope>
    <source>
        <strain evidence="2 3">Pla123a</strain>
    </source>
</reference>